<name>A0A3B0VQ89_9ZZZZ</name>
<reference evidence="1" key="1">
    <citation type="submission" date="2018-06" db="EMBL/GenBank/DDBJ databases">
        <authorList>
            <person name="Zhirakovskaya E."/>
        </authorList>
    </citation>
    <scope>NUCLEOTIDE SEQUENCE</scope>
</reference>
<dbReference type="AlphaFoldDB" id="A0A3B0VQ89"/>
<proteinExistence type="predicted"/>
<dbReference type="EMBL" id="UOEX01000376">
    <property type="protein sequence ID" value="VAW41262.1"/>
    <property type="molecule type" value="Genomic_DNA"/>
</dbReference>
<accession>A0A3B0VQ89</accession>
<protein>
    <submittedName>
        <fullName evidence="1">Uncharacterized protein</fullName>
    </submittedName>
</protein>
<evidence type="ECO:0000313" key="1">
    <source>
        <dbReference type="EMBL" id="VAW41262.1"/>
    </source>
</evidence>
<sequence length="86" mass="9969">MDVEIFLDCSEAAPENMPRIELGFQRWFNEGAEVRPNKISFNSLTPLEGQQRYLVNLGYADPIAAFRNLHARLRNLGVKVFLHFIY</sequence>
<organism evidence="1">
    <name type="scientific">hydrothermal vent metagenome</name>
    <dbReference type="NCBI Taxonomy" id="652676"/>
    <lineage>
        <taxon>unclassified sequences</taxon>
        <taxon>metagenomes</taxon>
        <taxon>ecological metagenomes</taxon>
    </lineage>
</organism>
<gene>
    <name evidence="1" type="ORF">MNBD_DELTA03-1053</name>
</gene>